<evidence type="ECO:0000256" key="4">
    <source>
        <dbReference type="ARBA" id="ARBA00022679"/>
    </source>
</evidence>
<dbReference type="GO" id="GO:0009236">
    <property type="term" value="P:cobalamin biosynthetic process"/>
    <property type="evidence" value="ECO:0007669"/>
    <property type="project" value="UniProtKB-UniPathway"/>
</dbReference>
<evidence type="ECO:0000256" key="1">
    <source>
        <dbReference type="ARBA" id="ARBA00004953"/>
    </source>
</evidence>
<dbReference type="PIRSF" id="PIRSF036428">
    <property type="entry name" value="CobL"/>
    <property type="match status" value="1"/>
</dbReference>
<evidence type="ECO:0000256" key="5">
    <source>
        <dbReference type="ARBA" id="ARBA00022691"/>
    </source>
</evidence>
<reference evidence="7 8" key="1">
    <citation type="submission" date="2020-02" db="EMBL/GenBank/DDBJ databases">
        <title>Comparative genomics of sulfur disproportionating microorganisms.</title>
        <authorList>
            <person name="Ward L.M."/>
            <person name="Bertran E."/>
            <person name="Johnston D.T."/>
        </authorList>
    </citation>
    <scope>NUCLEOTIDE SEQUENCE [LARGE SCALE GENOMIC DNA]</scope>
    <source>
        <strain evidence="7 8">DSM 100025</strain>
    </source>
</reference>
<dbReference type="PANTHER" id="PTHR43182">
    <property type="entry name" value="COBALT-PRECORRIN-6B C(15)-METHYLTRANSFERASE (DECARBOXYLATING)"/>
    <property type="match status" value="1"/>
</dbReference>
<keyword evidence="5" id="KW-0949">S-adenosyl-L-methionine</keyword>
<dbReference type="CDD" id="cd02440">
    <property type="entry name" value="AdoMet_MTases"/>
    <property type="match status" value="1"/>
</dbReference>
<dbReference type="SUPFAM" id="SSF53790">
    <property type="entry name" value="Tetrapyrrole methylase"/>
    <property type="match status" value="1"/>
</dbReference>
<evidence type="ECO:0000313" key="8">
    <source>
        <dbReference type="Proteomes" id="UP000469346"/>
    </source>
</evidence>
<dbReference type="CDD" id="cd11644">
    <property type="entry name" value="Precorrin-6Y-MT"/>
    <property type="match status" value="1"/>
</dbReference>
<protein>
    <submittedName>
        <fullName evidence="7">Precorrin-6y C5,15-methyltransferase (Decarboxylating) subunit CbiE</fullName>
    </submittedName>
</protein>
<proteinExistence type="predicted"/>
<name>A0A6N9TW12_DISTH</name>
<dbReference type="InterPro" id="IPR035996">
    <property type="entry name" value="4pyrrol_Methylase_sf"/>
</dbReference>
<dbReference type="InterPro" id="IPR014008">
    <property type="entry name" value="Cbl_synth_MTase_CbiT"/>
</dbReference>
<feature type="domain" description="Tetrapyrrole methylase" evidence="6">
    <location>
        <begin position="19"/>
        <end position="208"/>
    </location>
</feature>
<dbReference type="InterPro" id="IPR000878">
    <property type="entry name" value="4pyrrol_Mease"/>
</dbReference>
<evidence type="ECO:0000259" key="6">
    <source>
        <dbReference type="Pfam" id="PF00590"/>
    </source>
</evidence>
<evidence type="ECO:0000256" key="2">
    <source>
        <dbReference type="ARBA" id="ARBA00022573"/>
    </source>
</evidence>
<dbReference type="InterPro" id="IPR014776">
    <property type="entry name" value="4pyrrole_Mease_sub2"/>
</dbReference>
<dbReference type="Proteomes" id="UP000469346">
    <property type="component" value="Unassembled WGS sequence"/>
</dbReference>
<dbReference type="SUPFAM" id="SSF53335">
    <property type="entry name" value="S-adenosyl-L-methionine-dependent methyltransferases"/>
    <property type="match status" value="1"/>
</dbReference>
<dbReference type="Gene3D" id="3.40.1010.10">
    <property type="entry name" value="Cobalt-precorrin-4 Transmethylase, Domain 1"/>
    <property type="match status" value="1"/>
</dbReference>
<dbReference type="PANTHER" id="PTHR43182:SF1">
    <property type="entry name" value="COBALT-PRECORRIN-7 C(5)-METHYLTRANSFERASE"/>
    <property type="match status" value="1"/>
</dbReference>
<keyword evidence="3 7" id="KW-0489">Methyltransferase</keyword>
<dbReference type="InterPro" id="IPR029063">
    <property type="entry name" value="SAM-dependent_MTases_sf"/>
</dbReference>
<dbReference type="AlphaFoldDB" id="A0A6N9TW12"/>
<organism evidence="7 8">
    <name type="scientific">Dissulfurirhabdus thermomarina</name>
    <dbReference type="NCBI Taxonomy" id="1765737"/>
    <lineage>
        <taxon>Bacteria</taxon>
        <taxon>Deltaproteobacteria</taxon>
        <taxon>Dissulfurirhabdaceae</taxon>
        <taxon>Dissulfurirhabdus</taxon>
    </lineage>
</organism>
<accession>A0A6N9TW12</accession>
<dbReference type="InterPro" id="IPR006365">
    <property type="entry name" value="Cbl_synth_CobL"/>
</dbReference>
<dbReference type="GO" id="GO:0032259">
    <property type="term" value="P:methylation"/>
    <property type="evidence" value="ECO:0007669"/>
    <property type="project" value="UniProtKB-KW"/>
</dbReference>
<evidence type="ECO:0000313" key="7">
    <source>
        <dbReference type="EMBL" id="NDY43607.1"/>
    </source>
</evidence>
<dbReference type="Pfam" id="PF00590">
    <property type="entry name" value="TP_methylase"/>
    <property type="match status" value="1"/>
</dbReference>
<dbReference type="InterPro" id="IPR012818">
    <property type="entry name" value="CbiE"/>
</dbReference>
<evidence type="ECO:0000256" key="3">
    <source>
        <dbReference type="ARBA" id="ARBA00022603"/>
    </source>
</evidence>
<sequence length="391" mass="40052">MKATGMERGGAAAATGAEIFVVGVGVGDPGPAPGAGEILARAGLVAAAERFRPLVPPGCRWVPVAPVAAALERVGAWRGPGPAVVLASGDPLFFGIGRRLLEAFGPGRVAVIPAVTSIQRACAAFRIPWDDMAFVSLHGRGDDILPALAPALLPGRPVKAAVLTDAGHGPERVAAALAELAPRDLRLHVAEDLGGPGERLSSFALEEAAARRFHPLNVVLVTGPAQGPPPAFGRAEAAYATDGGLITKREVRAVVLAFLELAGAGVLWDVGAGSGAVSVEACGLVPGLRAFAVERDPRRIEHVRRNRARFFVPGLVPVAGEAPAALAGLPDPDRVFLGGGAGRPGLLDAVLPRLGRGGRLVATAATLETLHRLLEGFSGRGFRTEVTEVQA</sequence>
<dbReference type="GO" id="GO:0008276">
    <property type="term" value="F:protein methyltransferase activity"/>
    <property type="evidence" value="ECO:0007669"/>
    <property type="project" value="InterPro"/>
</dbReference>
<dbReference type="NCBIfam" id="TIGR02469">
    <property type="entry name" value="CbiT"/>
    <property type="match status" value="1"/>
</dbReference>
<comment type="pathway">
    <text evidence="1">Cofactor biosynthesis; adenosylcobalamin biosynthesis.</text>
</comment>
<keyword evidence="4 7" id="KW-0808">Transferase</keyword>
<gene>
    <name evidence="7" type="primary">cbiE</name>
    <name evidence="7" type="ORF">G3N55_12260</name>
</gene>
<keyword evidence="2" id="KW-0169">Cobalamin biosynthesis</keyword>
<dbReference type="UniPathway" id="UPA00148"/>
<dbReference type="Gene3D" id="3.40.50.150">
    <property type="entry name" value="Vaccinia Virus protein VP39"/>
    <property type="match status" value="1"/>
</dbReference>
<dbReference type="Gene3D" id="3.30.950.10">
    <property type="entry name" value="Methyltransferase, Cobalt-precorrin-4 Transmethylase, Domain 2"/>
    <property type="match status" value="1"/>
</dbReference>
<dbReference type="RefSeq" id="WP_163299979.1">
    <property type="nucleotide sequence ID" value="NZ_JAAGRR010000230.1"/>
</dbReference>
<keyword evidence="8" id="KW-1185">Reference proteome</keyword>
<dbReference type="NCBIfam" id="TIGR02467">
    <property type="entry name" value="CbiE"/>
    <property type="match status" value="1"/>
</dbReference>
<dbReference type="InterPro" id="IPR050714">
    <property type="entry name" value="Cobalamin_biosynth_MTase"/>
</dbReference>
<comment type="caution">
    <text evidence="7">The sequence shown here is derived from an EMBL/GenBank/DDBJ whole genome shotgun (WGS) entry which is preliminary data.</text>
</comment>
<dbReference type="EMBL" id="JAAGRR010000230">
    <property type="protein sequence ID" value="NDY43607.1"/>
    <property type="molecule type" value="Genomic_DNA"/>
</dbReference>
<dbReference type="InterPro" id="IPR014777">
    <property type="entry name" value="4pyrrole_Mease_sub1"/>
</dbReference>
<feature type="non-terminal residue" evidence="7">
    <location>
        <position position="391"/>
    </location>
</feature>